<dbReference type="Proteomes" id="UP000472263">
    <property type="component" value="Chromosome 19"/>
</dbReference>
<dbReference type="CDD" id="cd01122">
    <property type="entry name" value="Twinkle_C"/>
    <property type="match status" value="1"/>
</dbReference>
<comment type="catalytic activity">
    <reaction evidence="16">
        <text>ATP + H2O = ADP + phosphate + H(+)</text>
        <dbReference type="Rhea" id="RHEA:13065"/>
        <dbReference type="ChEBI" id="CHEBI:15377"/>
        <dbReference type="ChEBI" id="CHEBI:15378"/>
        <dbReference type="ChEBI" id="CHEBI:30616"/>
        <dbReference type="ChEBI" id="CHEBI:43474"/>
        <dbReference type="ChEBI" id="CHEBI:456216"/>
        <dbReference type="EC" id="5.6.2.3"/>
    </reaction>
</comment>
<dbReference type="AlphaFoldDB" id="A0A668AIC6"/>
<dbReference type="OrthoDB" id="275278at2759"/>
<evidence type="ECO:0000256" key="6">
    <source>
        <dbReference type="ARBA" id="ARBA00022801"/>
    </source>
</evidence>
<protein>
    <recommendedName>
        <fullName evidence="18">Twinkle mtDNA helicase</fullName>
        <ecNumber evidence="15">5.6.2.3</ecNumber>
    </recommendedName>
    <alternativeName>
        <fullName evidence="19">Twinkle protein, mitochondrial</fullName>
    </alternativeName>
</protein>
<dbReference type="PROSITE" id="PS51199">
    <property type="entry name" value="SF4_HELICASE"/>
    <property type="match status" value="1"/>
</dbReference>
<keyword evidence="12" id="KW-0472">Membrane</keyword>
<keyword evidence="13" id="KW-0413">Isomerase</keyword>
<dbReference type="InParanoid" id="A0A668AIC6"/>
<dbReference type="GO" id="GO:0016787">
    <property type="term" value="F:hydrolase activity"/>
    <property type="evidence" value="ECO:0007669"/>
    <property type="project" value="UniProtKB-KW"/>
</dbReference>
<comment type="subcellular location">
    <subcellularLocation>
        <location evidence="2">Mitochondrion inner membrane</location>
        <topology evidence="2">Peripheral membrane protein</topology>
    </subcellularLocation>
    <subcellularLocation>
        <location evidence="1">Mitochondrion matrix</location>
        <location evidence="1">Mitochondrion nucleoid</location>
    </subcellularLocation>
</comment>
<evidence type="ECO:0000256" key="5">
    <source>
        <dbReference type="ARBA" id="ARBA00022792"/>
    </source>
</evidence>
<dbReference type="SUPFAM" id="SSF52540">
    <property type="entry name" value="P-loop containing nucleoside triphosphate hydrolases"/>
    <property type="match status" value="1"/>
</dbReference>
<evidence type="ECO:0000256" key="15">
    <source>
        <dbReference type="ARBA" id="ARBA00044969"/>
    </source>
</evidence>
<evidence type="ECO:0000256" key="1">
    <source>
        <dbReference type="ARBA" id="ARBA00004436"/>
    </source>
</evidence>
<dbReference type="GO" id="GO:0042645">
    <property type="term" value="C:mitochondrial nucleoid"/>
    <property type="evidence" value="ECO:0007669"/>
    <property type="project" value="UniProtKB-SubCell"/>
</dbReference>
<dbReference type="GO" id="GO:0008289">
    <property type="term" value="F:lipid binding"/>
    <property type="evidence" value="ECO:0007669"/>
    <property type="project" value="UniProtKB-KW"/>
</dbReference>
<keyword evidence="4" id="KW-0547">Nucleotide-binding</keyword>
<dbReference type="FunFam" id="3.40.1360.10:FF:000008">
    <property type="entry name" value="Mitochondrial helicase twinkle"/>
    <property type="match status" value="1"/>
</dbReference>
<keyword evidence="6" id="KW-0378">Hydrolase</keyword>
<dbReference type="GeneTree" id="ENSGT00390000004495"/>
<name>A0A668AIC6_9TELE</name>
<evidence type="ECO:0000256" key="4">
    <source>
        <dbReference type="ARBA" id="ARBA00022741"/>
    </source>
</evidence>
<evidence type="ECO:0000256" key="7">
    <source>
        <dbReference type="ARBA" id="ARBA00022806"/>
    </source>
</evidence>
<proteinExistence type="predicted"/>
<dbReference type="RefSeq" id="XP_029934447.1">
    <property type="nucleotide sequence ID" value="XM_030078587.1"/>
</dbReference>
<sequence length="725" mass="81758">MWRSLLLKGTSCLLQVAARGSVKLLHQRRYSSACVSLLTQRLTHRLASCFLHGQLRGPGCAPLTATRTYKKDTKSTIDFPASHVTVTDIKQYLRSRDIPFHDGYSCLHTPSIFLEPAARKDSSLFIDKTTGQFLCKDTLVEGSWEDLQDCLEVMHKEGRDFLSPHVLLGYPESVEEQEERERELREVQNIWSSSVPLSDVLEEEAQLIKTMFQITKVSNATLKRFGVRLFKPTKSLVFPWFGGPTASLKGLKLLSAQSTETGKVTYNEATVPKCSSYYNLFGLPLVGRMDSEVVLTGHELDTLSVSQATGLPCVALPRGVSCLPPILLPYLEQFKRVTLWLGDDMRSWEASKIFSRKLGLKRCALVRPGEYHPRPVEALAQGKNLSRIVKTSIPAAHKSIVSFKQLREDVYGELVNTEQVAGVKWTRFPELTKILKGHRKGELTVFTGPTGSGKTTFISELALDLCMQGVITLWGSFEINNVRLAKIMLTQFAMQRLEENLEQYDFWADKFEELPLYFMTFHGQQNIKTVLDAMEHAVYLYDINHVIIDNLQFMMGQEHHTVDKFAVQDHIIAAFRKFATNSSCHVTLIIHPRKEEDDRELQTASIFGSAKASQEADNVLILQEKKLVTCPGRRSLQVTKNRFDGDVGIFPLDFLKSSLTFTTPIKGKQRLKKVSKPENEEVKEDNKVVKKEETSAKKEKAEKAAKTTKTRVVKTPAAGKETTPK</sequence>
<dbReference type="CDD" id="cd01029">
    <property type="entry name" value="TOPRIM_primases"/>
    <property type="match status" value="1"/>
</dbReference>
<accession>A0A668AIC6</accession>
<dbReference type="GO" id="GO:0003697">
    <property type="term" value="F:single-stranded DNA binding"/>
    <property type="evidence" value="ECO:0007669"/>
    <property type="project" value="InterPro"/>
</dbReference>
<feature type="chain" id="PRO_5025472957" description="Twinkle mtDNA helicase" evidence="21">
    <location>
        <begin position="19"/>
        <end position="725"/>
    </location>
</feature>
<keyword evidence="14" id="KW-1135">Mitochondrion nucleoid</keyword>
<keyword evidence="21" id="KW-0732">Signal</keyword>
<evidence type="ECO:0000256" key="2">
    <source>
        <dbReference type="ARBA" id="ARBA00004637"/>
    </source>
</evidence>
<dbReference type="InterPro" id="IPR007694">
    <property type="entry name" value="DNA_helicase_DnaB-like_C"/>
</dbReference>
<dbReference type="InterPro" id="IPR034154">
    <property type="entry name" value="TOPRIM_DnaG/twinkle"/>
</dbReference>
<dbReference type="GO" id="GO:0043139">
    <property type="term" value="F:5'-3' DNA helicase activity"/>
    <property type="evidence" value="ECO:0007669"/>
    <property type="project" value="UniProtKB-EC"/>
</dbReference>
<feature type="signal peptide" evidence="21">
    <location>
        <begin position="1"/>
        <end position="18"/>
    </location>
</feature>
<evidence type="ECO:0000256" key="19">
    <source>
        <dbReference type="ARBA" id="ARBA00075597"/>
    </source>
</evidence>
<dbReference type="RefSeq" id="XP_029934448.1">
    <property type="nucleotide sequence ID" value="XM_030078588.1"/>
</dbReference>
<keyword evidence="3" id="KW-0235">DNA replication</keyword>
<keyword evidence="8" id="KW-0067">ATP-binding</keyword>
<dbReference type="PANTHER" id="PTHR12873:SF0">
    <property type="entry name" value="TWINKLE MTDNA HELICASE"/>
    <property type="match status" value="1"/>
</dbReference>
<dbReference type="InterPro" id="IPR027032">
    <property type="entry name" value="Twinkle-like"/>
</dbReference>
<evidence type="ECO:0000256" key="10">
    <source>
        <dbReference type="ARBA" id="ARBA00023121"/>
    </source>
</evidence>
<dbReference type="Gene3D" id="3.40.1360.10">
    <property type="match status" value="1"/>
</dbReference>
<evidence type="ECO:0000256" key="14">
    <source>
        <dbReference type="ARBA" id="ARBA00023271"/>
    </source>
</evidence>
<dbReference type="PANTHER" id="PTHR12873">
    <property type="entry name" value="T7-LIKE MITOCHONDRIAL DNA HELICASE"/>
    <property type="match status" value="1"/>
</dbReference>
<dbReference type="GO" id="GO:0005743">
    <property type="term" value="C:mitochondrial inner membrane"/>
    <property type="evidence" value="ECO:0007669"/>
    <property type="project" value="UniProtKB-SubCell"/>
</dbReference>
<keyword evidence="5" id="KW-0999">Mitochondrion inner membrane</keyword>
<feature type="domain" description="SF4 helicase" evidence="22">
    <location>
        <begin position="417"/>
        <end position="668"/>
    </location>
</feature>
<reference evidence="23" key="3">
    <citation type="submission" date="2025-09" db="UniProtKB">
        <authorList>
            <consortium name="Ensembl"/>
        </authorList>
    </citation>
    <scope>IDENTIFICATION</scope>
</reference>
<evidence type="ECO:0000259" key="22">
    <source>
        <dbReference type="PROSITE" id="PS51199"/>
    </source>
</evidence>
<evidence type="ECO:0000256" key="13">
    <source>
        <dbReference type="ARBA" id="ARBA00023235"/>
    </source>
</evidence>
<reference evidence="23" key="1">
    <citation type="submission" date="2019-06" db="EMBL/GenBank/DDBJ databases">
        <authorList>
            <consortium name="Wellcome Sanger Institute Data Sharing"/>
        </authorList>
    </citation>
    <scope>NUCLEOTIDE SEQUENCE [LARGE SCALE GENOMIC DNA]</scope>
</reference>
<dbReference type="Ensembl" id="ENSMMDT00005048675.1">
    <property type="protein sequence ID" value="ENSMMDP00005047729.1"/>
    <property type="gene ID" value="ENSMMDG00005021739.1"/>
</dbReference>
<gene>
    <name evidence="23" type="primary">TWNK</name>
    <name evidence="23" type="synonym">twnk</name>
</gene>
<keyword evidence="11" id="KW-0496">Mitochondrion</keyword>
<dbReference type="FunCoup" id="A0A668AIC6">
    <property type="interactions" value="1017"/>
</dbReference>
<feature type="region of interest" description="Disordered" evidence="20">
    <location>
        <begin position="672"/>
        <end position="725"/>
    </location>
</feature>
<evidence type="ECO:0000256" key="9">
    <source>
        <dbReference type="ARBA" id="ARBA00022946"/>
    </source>
</evidence>
<organism evidence="23 24">
    <name type="scientific">Myripristis murdjan</name>
    <name type="common">pinecone soldierfish</name>
    <dbReference type="NCBI Taxonomy" id="586833"/>
    <lineage>
        <taxon>Eukaryota</taxon>
        <taxon>Metazoa</taxon>
        <taxon>Chordata</taxon>
        <taxon>Craniata</taxon>
        <taxon>Vertebrata</taxon>
        <taxon>Euteleostomi</taxon>
        <taxon>Actinopterygii</taxon>
        <taxon>Neopterygii</taxon>
        <taxon>Teleostei</taxon>
        <taxon>Neoteleostei</taxon>
        <taxon>Acanthomorphata</taxon>
        <taxon>Holocentriformes</taxon>
        <taxon>Holocentridae</taxon>
        <taxon>Myripristis</taxon>
    </lineage>
</organism>
<keyword evidence="10" id="KW-0446">Lipid-binding</keyword>
<dbReference type="InterPro" id="IPR027417">
    <property type="entry name" value="P-loop_NTPase"/>
</dbReference>
<evidence type="ECO:0000313" key="24">
    <source>
        <dbReference type="Proteomes" id="UP000472263"/>
    </source>
</evidence>
<keyword evidence="9" id="KW-0809">Transit peptide</keyword>
<feature type="compositionally biased region" description="Basic and acidic residues" evidence="20">
    <location>
        <begin position="675"/>
        <end position="705"/>
    </location>
</feature>
<evidence type="ECO:0000256" key="17">
    <source>
        <dbReference type="ARBA" id="ARBA00055412"/>
    </source>
</evidence>
<dbReference type="GO" id="GO:0006264">
    <property type="term" value="P:mitochondrial DNA replication"/>
    <property type="evidence" value="ECO:0007669"/>
    <property type="project" value="TreeGrafter"/>
</dbReference>
<dbReference type="RefSeq" id="XP_029934446.1">
    <property type="nucleotide sequence ID" value="XM_030078586.1"/>
</dbReference>
<evidence type="ECO:0000313" key="23">
    <source>
        <dbReference type="Ensembl" id="ENSMMDP00005047729.1"/>
    </source>
</evidence>
<evidence type="ECO:0000256" key="12">
    <source>
        <dbReference type="ARBA" id="ARBA00023136"/>
    </source>
</evidence>
<dbReference type="FunFam" id="3.40.50.300:FF:000845">
    <property type="entry name" value="Mitochondrial helicase twinkle"/>
    <property type="match status" value="1"/>
</dbReference>
<evidence type="ECO:0000256" key="11">
    <source>
        <dbReference type="ARBA" id="ARBA00023128"/>
    </source>
</evidence>
<comment type="function">
    <text evidence="17">Mitochondrial helicase involved in mtDNA replication and repair. Might have a role in mtDNA repair. Has DNA strand separation activity needed to form a processive replication fork for leading strand synthesis which is catalyzed by the formation of a replisome complex with POLG and mtSDB. Preferentially unwinds DNA substrates with pre-existing 5'-and 3'- single-stranded tails but is also active on a 5'- flap substrate. Can dissociate the invading strand of immobile or mobile D-loop DNA structures irrespective of the single strand polarity of the third strand. In addition to its DNA strand separation activity, also has DNA strand annealing, DNA strand-exchange and DNA branch migration activities.</text>
</comment>
<dbReference type="Gene3D" id="3.40.50.300">
    <property type="entry name" value="P-loop containing nucleotide triphosphate hydrolases"/>
    <property type="match status" value="1"/>
</dbReference>
<evidence type="ECO:0000256" key="3">
    <source>
        <dbReference type="ARBA" id="ARBA00022705"/>
    </source>
</evidence>
<dbReference type="GO" id="GO:0005524">
    <property type="term" value="F:ATP binding"/>
    <property type="evidence" value="ECO:0007669"/>
    <property type="project" value="UniProtKB-KW"/>
</dbReference>
<dbReference type="CTD" id="56652"/>
<keyword evidence="24" id="KW-1185">Reference proteome</keyword>
<evidence type="ECO:0000256" key="16">
    <source>
        <dbReference type="ARBA" id="ARBA00048954"/>
    </source>
</evidence>
<dbReference type="Pfam" id="PF13481">
    <property type="entry name" value="AAA_25"/>
    <property type="match status" value="1"/>
</dbReference>
<evidence type="ECO:0000256" key="21">
    <source>
        <dbReference type="SAM" id="SignalP"/>
    </source>
</evidence>
<evidence type="ECO:0000256" key="8">
    <source>
        <dbReference type="ARBA" id="ARBA00022840"/>
    </source>
</evidence>
<keyword evidence="7" id="KW-0347">Helicase</keyword>
<reference evidence="23" key="2">
    <citation type="submission" date="2025-08" db="UniProtKB">
        <authorList>
            <consortium name="Ensembl"/>
        </authorList>
    </citation>
    <scope>IDENTIFICATION</scope>
</reference>
<evidence type="ECO:0000256" key="20">
    <source>
        <dbReference type="SAM" id="MobiDB-lite"/>
    </source>
</evidence>
<dbReference type="GeneID" id="115378356"/>
<evidence type="ECO:0000256" key="18">
    <source>
        <dbReference type="ARBA" id="ARBA00074853"/>
    </source>
</evidence>
<dbReference type="EC" id="5.6.2.3" evidence="15"/>